<keyword evidence="3" id="KW-0949">S-adenosyl-L-methionine</keyword>
<gene>
    <name evidence="5" type="ORF">Vretifemale_18897</name>
    <name evidence="6" type="ORF">Vretimale_18870</name>
</gene>
<dbReference type="InterPro" id="IPR036464">
    <property type="entry name" value="Rubisco_LSMT_subst-bd_sf"/>
</dbReference>
<keyword evidence="8" id="KW-1185">Reference proteome</keyword>
<feature type="compositionally biased region" description="Low complexity" evidence="4">
    <location>
        <begin position="760"/>
        <end position="777"/>
    </location>
</feature>
<dbReference type="InterPro" id="IPR046341">
    <property type="entry name" value="SET_dom_sf"/>
</dbReference>
<proteinExistence type="predicted"/>
<dbReference type="SUPFAM" id="SSF82199">
    <property type="entry name" value="SET domain"/>
    <property type="match status" value="1"/>
</dbReference>
<feature type="region of interest" description="Disordered" evidence="4">
    <location>
        <begin position="134"/>
        <end position="154"/>
    </location>
</feature>
<dbReference type="Gene3D" id="3.90.1410.10">
    <property type="entry name" value="set domain protein methyltransferase, domain 1"/>
    <property type="match status" value="1"/>
</dbReference>
<accession>A0A8J4GXU5</accession>
<dbReference type="GO" id="GO:0032259">
    <property type="term" value="P:methylation"/>
    <property type="evidence" value="ECO:0007669"/>
    <property type="project" value="UniProtKB-KW"/>
</dbReference>
<dbReference type="PANTHER" id="PTHR13271:SF145">
    <property type="entry name" value="SET DOMAIN-CONTAINING PROTEIN"/>
    <property type="match status" value="1"/>
</dbReference>
<dbReference type="GO" id="GO:0016279">
    <property type="term" value="F:protein-lysine N-methyltransferase activity"/>
    <property type="evidence" value="ECO:0007669"/>
    <property type="project" value="TreeGrafter"/>
</dbReference>
<evidence type="ECO:0000313" key="6">
    <source>
        <dbReference type="EMBL" id="GIM16199.1"/>
    </source>
</evidence>
<evidence type="ECO:0008006" key="9">
    <source>
        <dbReference type="Google" id="ProtNLM"/>
    </source>
</evidence>
<evidence type="ECO:0000256" key="1">
    <source>
        <dbReference type="ARBA" id="ARBA00022603"/>
    </source>
</evidence>
<organism evidence="6 7">
    <name type="scientific">Volvox reticuliferus</name>
    <dbReference type="NCBI Taxonomy" id="1737510"/>
    <lineage>
        <taxon>Eukaryota</taxon>
        <taxon>Viridiplantae</taxon>
        <taxon>Chlorophyta</taxon>
        <taxon>core chlorophytes</taxon>
        <taxon>Chlorophyceae</taxon>
        <taxon>CS clade</taxon>
        <taxon>Chlamydomonadales</taxon>
        <taxon>Volvocaceae</taxon>
        <taxon>Volvox</taxon>
    </lineage>
</organism>
<dbReference type="OrthoDB" id="535154at2759"/>
<dbReference type="SUPFAM" id="SSF81822">
    <property type="entry name" value="RuBisCo LSMT C-terminal, substrate-binding domain"/>
    <property type="match status" value="1"/>
</dbReference>
<comment type="caution">
    <text evidence="6">The sequence shown here is derived from an EMBL/GenBank/DDBJ whole genome shotgun (WGS) entry which is preliminary data.</text>
</comment>
<evidence type="ECO:0000256" key="4">
    <source>
        <dbReference type="SAM" id="MobiDB-lite"/>
    </source>
</evidence>
<feature type="compositionally biased region" description="Low complexity" evidence="4">
    <location>
        <begin position="362"/>
        <end position="372"/>
    </location>
</feature>
<dbReference type="InterPro" id="IPR050600">
    <property type="entry name" value="SETD3_SETD6_MTase"/>
</dbReference>
<dbReference type="EMBL" id="BNCQ01000075">
    <property type="protein sequence ID" value="GIM16199.1"/>
    <property type="molecule type" value="Genomic_DNA"/>
</dbReference>
<protein>
    <recommendedName>
        <fullName evidence="9">Rubisco LSMT substrate-binding domain-containing protein</fullName>
    </recommendedName>
</protein>
<keyword evidence="2" id="KW-0808">Transferase</keyword>
<name>A0A8J4GXU5_9CHLO</name>
<feature type="region of interest" description="Disordered" evidence="4">
    <location>
        <begin position="351"/>
        <end position="384"/>
    </location>
</feature>
<dbReference type="EMBL" id="BNCP01000063">
    <property type="protein sequence ID" value="GIL91214.1"/>
    <property type="molecule type" value="Genomic_DNA"/>
</dbReference>
<reference evidence="6" key="1">
    <citation type="journal article" date="2021" name="Proc. Natl. Acad. Sci. U.S.A.">
        <title>Three genomes in the algal genus Volvox reveal the fate of a haploid sex-determining region after a transition to homothallism.</title>
        <authorList>
            <person name="Yamamoto K."/>
            <person name="Hamaji T."/>
            <person name="Kawai-Toyooka H."/>
            <person name="Matsuzaki R."/>
            <person name="Takahashi F."/>
            <person name="Nishimura Y."/>
            <person name="Kawachi M."/>
            <person name="Noguchi H."/>
            <person name="Minakuchi Y."/>
            <person name="Umen J.G."/>
            <person name="Toyoda A."/>
            <person name="Nozaki H."/>
        </authorList>
    </citation>
    <scope>NUCLEOTIDE SEQUENCE</scope>
    <source>
        <strain evidence="6">NIES-3785</strain>
        <strain evidence="5">NIES-3786</strain>
    </source>
</reference>
<feature type="region of interest" description="Disordered" evidence="4">
    <location>
        <begin position="742"/>
        <end position="785"/>
    </location>
</feature>
<evidence type="ECO:0000256" key="3">
    <source>
        <dbReference type="ARBA" id="ARBA00022691"/>
    </source>
</evidence>
<dbReference type="PANTHER" id="PTHR13271">
    <property type="entry name" value="UNCHARACTERIZED PUTATIVE METHYLTRANSFERASE"/>
    <property type="match status" value="1"/>
</dbReference>
<sequence>MLRPNIVARPGAYATGSTCCTRAISSPARAVQTYTASEQSSRFGLNPRPDIAAPDGNIIVITSSRRSATTSTTAARHICWAARRNLPEDDIEDMTVDQRLERLSKLSGRVGEMRSVFDRESLLRQMGALDPALYAAPPPLSKSAEEGEGEEEEEELPLDWIEWNDNPLTHVVNGTVSEQLPDGLRRRLVLTRDVDEDEAVISVPLHNCLSVYICEGLEVEDSLERQEAAADFSRMQQAFLDRWALYHGPLPPALVDLLCDFSLDAAPARAKMALWVLWLAEYGSEYWREVLGALPQPEDTPHAEFCTDDELIELQWMPYALPISVRKEALRTFWEYFGGSPLAEAVGFERTSQVDPLDPDGTAAAAPSATAEAPPPPSPEAAAPLRPLPPFERFLWAYCHAEARSLGNGERVVFFPQADPCLYATEPTLINTTLAVVADDGPTLDEFAVLASLRPLKLGEQLCAHAPFGEGATEGGGGATSQLHTQFGMVPEQGGNEADIQDLQPDTGSLEDDWLKRLLGQEASTRLDLVTDPRLRHLLALAETGDADMDQMPPIRHILPPLQLPKLWGPGLVAGVKRLKLDERWIEPADFEREAIEQALAEEEQTAAQMAAERRAAGFATGGAQDVSYKEYDEWKQDLLSHEIVEVPGNPAILDTDEGRAEWRRMRAAWASLPRMPPNNKEHGRRMELALQGAPLEQVFLNPRDITHELAAAEAVLAAVNRILAAFPTTIEQDEQLVASASAPAAESATRGGRGKRCVDGSGNDSDSGAADSAAAGGPPPPPLTSISTARMLGVVAWRLELKRVWRQMSGMLQEYRDALVVAEAAAGMAGAEAPVPA</sequence>
<evidence type="ECO:0000313" key="8">
    <source>
        <dbReference type="Proteomes" id="UP000747110"/>
    </source>
</evidence>
<keyword evidence="1" id="KW-0489">Methyltransferase</keyword>
<evidence type="ECO:0000313" key="5">
    <source>
        <dbReference type="EMBL" id="GIL91214.1"/>
    </source>
</evidence>
<dbReference type="AlphaFoldDB" id="A0A8J4GXU5"/>
<dbReference type="Proteomes" id="UP000747110">
    <property type="component" value="Unassembled WGS sequence"/>
</dbReference>
<dbReference type="Proteomes" id="UP000722791">
    <property type="component" value="Unassembled WGS sequence"/>
</dbReference>
<evidence type="ECO:0000313" key="7">
    <source>
        <dbReference type="Proteomes" id="UP000722791"/>
    </source>
</evidence>
<evidence type="ECO:0000256" key="2">
    <source>
        <dbReference type="ARBA" id="ARBA00022679"/>
    </source>
</evidence>